<dbReference type="InterPro" id="IPR004481">
    <property type="entry name" value="K/Na/Ca-exchanger"/>
</dbReference>
<dbReference type="GO" id="GO:0005262">
    <property type="term" value="F:calcium channel activity"/>
    <property type="evidence" value="ECO:0007669"/>
    <property type="project" value="TreeGrafter"/>
</dbReference>
<evidence type="ECO:0000313" key="7">
    <source>
        <dbReference type="EMBL" id="TKB99133.1"/>
    </source>
</evidence>
<feature type="transmembrane region" description="Helical" evidence="5">
    <location>
        <begin position="72"/>
        <end position="95"/>
    </location>
</feature>
<feature type="transmembrane region" description="Helical" evidence="5">
    <location>
        <begin position="134"/>
        <end position="156"/>
    </location>
</feature>
<comment type="caution">
    <text evidence="7">The sequence shown here is derived from an EMBL/GenBank/DDBJ whole genome shotgun (WGS) entry which is preliminary data.</text>
</comment>
<sequence length="336" mass="36364">MDNLYLNILGFLACALVIIYSGAKLSFYGDKIANLTGMGKAWIGLILMSSVTSLPELITGISSVAIVKAPNLAAGDVFGSCVFNLLILSFLDARIKQPILSMVKSSHMVAAIFGIISLTVAGLAIYLADEAPTILWISSFSFVLFAVYLIAVWSIFKYEHSALTEAWPVEIPQTAANAADLKKTIGEFLLHALIVVCAAIFLPYFGQQIALYTGLGNSFFGTLFLAAATSLPELVVSLAALKIGSLDMAVGNLLGSNVFNMFVLGLDDVFYKEGSLFKEISPSHLLSVFVTIIMTAIIGLGLLFKPQKKQLWLLSLDTFLIIVLYVMLMIYLFLNT</sequence>
<keyword evidence="8" id="KW-1185">Reference proteome</keyword>
<keyword evidence="4 5" id="KW-0472">Membrane</keyword>
<evidence type="ECO:0000256" key="2">
    <source>
        <dbReference type="ARBA" id="ARBA00022692"/>
    </source>
</evidence>
<gene>
    <name evidence="7" type="ORF">FA046_08475</name>
</gene>
<dbReference type="Proteomes" id="UP000308181">
    <property type="component" value="Unassembled WGS sequence"/>
</dbReference>
<dbReference type="EMBL" id="SWBP01000002">
    <property type="protein sequence ID" value="TKB99133.1"/>
    <property type="molecule type" value="Genomic_DNA"/>
</dbReference>
<dbReference type="Pfam" id="PF01699">
    <property type="entry name" value="Na_Ca_ex"/>
    <property type="match status" value="2"/>
</dbReference>
<feature type="transmembrane region" description="Helical" evidence="5">
    <location>
        <begin position="311"/>
        <end position="334"/>
    </location>
</feature>
<dbReference type="InterPro" id="IPR044880">
    <property type="entry name" value="NCX_ion-bd_dom_sf"/>
</dbReference>
<evidence type="ECO:0000256" key="5">
    <source>
        <dbReference type="SAM" id="Phobius"/>
    </source>
</evidence>
<dbReference type="GO" id="GO:0006874">
    <property type="term" value="P:intracellular calcium ion homeostasis"/>
    <property type="evidence" value="ECO:0007669"/>
    <property type="project" value="TreeGrafter"/>
</dbReference>
<dbReference type="Gene3D" id="1.20.1420.30">
    <property type="entry name" value="NCX, central ion-binding region"/>
    <property type="match status" value="1"/>
</dbReference>
<proteinExistence type="predicted"/>
<feature type="transmembrane region" description="Helical" evidence="5">
    <location>
        <begin position="218"/>
        <end position="241"/>
    </location>
</feature>
<dbReference type="GO" id="GO:0008273">
    <property type="term" value="F:calcium, potassium:sodium antiporter activity"/>
    <property type="evidence" value="ECO:0007669"/>
    <property type="project" value="TreeGrafter"/>
</dbReference>
<dbReference type="AlphaFoldDB" id="A0A4V5NXG5"/>
<feature type="transmembrane region" description="Helical" evidence="5">
    <location>
        <begin position="286"/>
        <end position="304"/>
    </location>
</feature>
<feature type="domain" description="Sodium/calcium exchanger membrane region" evidence="6">
    <location>
        <begin position="189"/>
        <end position="330"/>
    </location>
</feature>
<comment type="subcellular location">
    <subcellularLocation>
        <location evidence="1">Membrane</location>
        <topology evidence="1">Multi-pass membrane protein</topology>
    </subcellularLocation>
</comment>
<evidence type="ECO:0000256" key="1">
    <source>
        <dbReference type="ARBA" id="ARBA00004141"/>
    </source>
</evidence>
<feature type="transmembrane region" description="Helical" evidence="5">
    <location>
        <begin position="107"/>
        <end position="128"/>
    </location>
</feature>
<organism evidence="7 8">
    <name type="scientific">Pedobacter cryophilus</name>
    <dbReference type="NCBI Taxonomy" id="2571271"/>
    <lineage>
        <taxon>Bacteria</taxon>
        <taxon>Pseudomonadati</taxon>
        <taxon>Bacteroidota</taxon>
        <taxon>Sphingobacteriia</taxon>
        <taxon>Sphingobacteriales</taxon>
        <taxon>Sphingobacteriaceae</taxon>
        <taxon>Pedobacter</taxon>
    </lineage>
</organism>
<protein>
    <submittedName>
        <fullName evidence="7">Sodium:calcium antiporter</fullName>
    </submittedName>
</protein>
<evidence type="ECO:0000259" key="6">
    <source>
        <dbReference type="Pfam" id="PF01699"/>
    </source>
</evidence>
<feature type="transmembrane region" description="Helical" evidence="5">
    <location>
        <begin position="188"/>
        <end position="206"/>
    </location>
</feature>
<feature type="domain" description="Sodium/calcium exchanger membrane region" evidence="6">
    <location>
        <begin position="8"/>
        <end position="153"/>
    </location>
</feature>
<keyword evidence="2 5" id="KW-0812">Transmembrane</keyword>
<dbReference type="OrthoDB" id="9794225at2"/>
<dbReference type="InterPro" id="IPR004837">
    <property type="entry name" value="NaCa_Exmemb"/>
</dbReference>
<name>A0A4V5NXG5_9SPHI</name>
<dbReference type="PANTHER" id="PTHR10846">
    <property type="entry name" value="SODIUM/POTASSIUM/CALCIUM EXCHANGER"/>
    <property type="match status" value="1"/>
</dbReference>
<dbReference type="RefSeq" id="WP_136825944.1">
    <property type="nucleotide sequence ID" value="NZ_SWBP01000002.1"/>
</dbReference>
<dbReference type="PANTHER" id="PTHR10846:SF73">
    <property type="entry name" value="SODIUM_CALCIUM EXCHANGER MEMBRANE REGION DOMAIN-CONTAINING PROTEIN"/>
    <property type="match status" value="1"/>
</dbReference>
<evidence type="ECO:0000256" key="3">
    <source>
        <dbReference type="ARBA" id="ARBA00022989"/>
    </source>
</evidence>
<dbReference type="GO" id="GO:0005886">
    <property type="term" value="C:plasma membrane"/>
    <property type="evidence" value="ECO:0007669"/>
    <property type="project" value="TreeGrafter"/>
</dbReference>
<accession>A0A4V5NXG5</accession>
<evidence type="ECO:0000313" key="8">
    <source>
        <dbReference type="Proteomes" id="UP000308181"/>
    </source>
</evidence>
<reference evidence="7 8" key="1">
    <citation type="submission" date="2019-04" db="EMBL/GenBank/DDBJ databases">
        <title>Pedobacter sp. AR-3-17 sp. nov., isolated from Arctic soil.</title>
        <authorList>
            <person name="Dahal R.H."/>
            <person name="Kim D.-U."/>
        </authorList>
    </citation>
    <scope>NUCLEOTIDE SEQUENCE [LARGE SCALE GENOMIC DNA]</scope>
    <source>
        <strain evidence="7 8">AR-3-17</strain>
    </source>
</reference>
<evidence type="ECO:0000256" key="4">
    <source>
        <dbReference type="ARBA" id="ARBA00023136"/>
    </source>
</evidence>
<feature type="transmembrane region" description="Helical" evidence="5">
    <location>
        <begin position="6"/>
        <end position="29"/>
    </location>
</feature>
<keyword evidence="3 5" id="KW-1133">Transmembrane helix</keyword>
<feature type="transmembrane region" description="Helical" evidence="5">
    <location>
        <begin position="41"/>
        <end position="66"/>
    </location>
</feature>